<evidence type="ECO:0000313" key="2">
    <source>
        <dbReference type="EMBL" id="CAB4605721.1"/>
    </source>
</evidence>
<dbReference type="Gene3D" id="3.40.50.2000">
    <property type="entry name" value="Glycogen Phosphorylase B"/>
    <property type="match status" value="2"/>
</dbReference>
<sequence>MAEGWGLTLTEAAGCGTPAVATDISGHRCSVLHDETGILAPLELMGQGIADILVDEKLRNELSTRAQSRARSLTWDALAAGVLRPLHAQVVQRHSTR</sequence>
<dbReference type="PANTHER" id="PTHR12526">
    <property type="entry name" value="GLYCOSYLTRANSFERASE"/>
    <property type="match status" value="1"/>
</dbReference>
<accession>A0A6J6GWJ8</accession>
<proteinExistence type="predicted"/>
<evidence type="ECO:0000259" key="1">
    <source>
        <dbReference type="Pfam" id="PF00534"/>
    </source>
</evidence>
<gene>
    <name evidence="2" type="ORF">UFOPK1820_01049</name>
</gene>
<dbReference type="EMBL" id="CAEZUK010000180">
    <property type="protein sequence ID" value="CAB4605721.1"/>
    <property type="molecule type" value="Genomic_DNA"/>
</dbReference>
<dbReference type="InterPro" id="IPR001296">
    <property type="entry name" value="Glyco_trans_1"/>
</dbReference>
<dbReference type="Pfam" id="PF00534">
    <property type="entry name" value="Glycos_transf_1"/>
    <property type="match status" value="1"/>
</dbReference>
<dbReference type="GO" id="GO:0016757">
    <property type="term" value="F:glycosyltransferase activity"/>
    <property type="evidence" value="ECO:0007669"/>
    <property type="project" value="InterPro"/>
</dbReference>
<name>A0A6J6GWJ8_9ZZZZ</name>
<feature type="domain" description="Glycosyl transferase family 1" evidence="1">
    <location>
        <begin position="3"/>
        <end position="68"/>
    </location>
</feature>
<dbReference type="SUPFAM" id="SSF53756">
    <property type="entry name" value="UDP-Glycosyltransferase/glycogen phosphorylase"/>
    <property type="match status" value="1"/>
</dbReference>
<reference evidence="2" key="1">
    <citation type="submission" date="2020-05" db="EMBL/GenBank/DDBJ databases">
        <authorList>
            <person name="Chiriac C."/>
            <person name="Salcher M."/>
            <person name="Ghai R."/>
            <person name="Kavagutti S V."/>
        </authorList>
    </citation>
    <scope>NUCLEOTIDE SEQUENCE</scope>
</reference>
<protein>
    <submittedName>
        <fullName evidence="2">Unannotated protein</fullName>
    </submittedName>
</protein>
<organism evidence="2">
    <name type="scientific">freshwater metagenome</name>
    <dbReference type="NCBI Taxonomy" id="449393"/>
    <lineage>
        <taxon>unclassified sequences</taxon>
        <taxon>metagenomes</taxon>
        <taxon>ecological metagenomes</taxon>
    </lineage>
</organism>
<dbReference type="AlphaFoldDB" id="A0A6J6GWJ8"/>